<dbReference type="GO" id="GO:0004713">
    <property type="term" value="F:protein tyrosine kinase activity"/>
    <property type="evidence" value="ECO:0007669"/>
    <property type="project" value="TreeGrafter"/>
</dbReference>
<evidence type="ECO:0000256" key="2">
    <source>
        <dbReference type="SAM" id="Phobius"/>
    </source>
</evidence>
<dbReference type="InterPro" id="IPR050445">
    <property type="entry name" value="Bact_polysacc_biosynth/exp"/>
</dbReference>
<protein>
    <recommendedName>
        <fullName evidence="4">Polysaccharide chain length determinant N-terminal domain-containing protein</fullName>
    </recommendedName>
</protein>
<dbReference type="GO" id="GO:0005886">
    <property type="term" value="C:plasma membrane"/>
    <property type="evidence" value="ECO:0007669"/>
    <property type="project" value="TreeGrafter"/>
</dbReference>
<keyword evidence="2" id="KW-1133">Transmembrane helix</keyword>
<accession>A0AB39XL38</accession>
<dbReference type="RefSeq" id="WP_369721982.1">
    <property type="nucleotide sequence ID" value="NZ_CP165734.1"/>
</dbReference>
<feature type="transmembrane region" description="Helical" evidence="2">
    <location>
        <begin position="297"/>
        <end position="316"/>
    </location>
</feature>
<feature type="region of interest" description="Disordered" evidence="1">
    <location>
        <begin position="327"/>
        <end position="368"/>
    </location>
</feature>
<sequence length="368" mass="39755">MLQTNSTDDWVGRDNMPPDFRPGPVISLAEVLAVLAFMRRHLPIMLVTCVAGLGIAVLFLIAVVPTFTAKAELIVNSKMTLADAAAVSTVVESQIAIIKSESIANAVIEKLGLAQDPEFATGQGSGMISRLLGWSKPKTEANAARYAVEPFERKLSAKRVGPTYLVEITFDSRNPERAAQILNAVAEKYITHQLDKTSLQDEKWVADRLNELNTQALAAETALKDYDRNKTKDTADAADTRDKLAAAAESSKTAYDSFRHVVRKAEATQQQSSPVFDASLVTGASSPLRASWPKPRIVLGIAIVGSLLLGLAAGMLRDLSERFRTIGQKAGPSAEDGRIERPLPDGIRPDHQFDASARTKPVRLPSSG</sequence>
<feature type="transmembrane region" description="Helical" evidence="2">
    <location>
        <begin position="20"/>
        <end position="37"/>
    </location>
</feature>
<keyword evidence="2" id="KW-0472">Membrane</keyword>
<dbReference type="PANTHER" id="PTHR32309:SF13">
    <property type="entry name" value="FERRIC ENTEROBACTIN TRANSPORT PROTEIN FEPE"/>
    <property type="match status" value="1"/>
</dbReference>
<dbReference type="PANTHER" id="PTHR32309">
    <property type="entry name" value="TYROSINE-PROTEIN KINASE"/>
    <property type="match status" value="1"/>
</dbReference>
<name>A0AB39XL38_9BRAD</name>
<evidence type="ECO:0000313" key="3">
    <source>
        <dbReference type="EMBL" id="XDV57561.1"/>
    </source>
</evidence>
<reference evidence="3" key="1">
    <citation type="submission" date="2024-08" db="EMBL/GenBank/DDBJ databases">
        <authorList>
            <person name="Chaddad Z."/>
            <person name="Lamrabet M."/>
            <person name="Bouhnik O."/>
            <person name="Alami S."/>
            <person name="Wipf D."/>
            <person name="Courty P.E."/>
            <person name="Missbah El Idrissi M."/>
        </authorList>
    </citation>
    <scope>NUCLEOTIDE SEQUENCE</scope>
    <source>
        <strain evidence="3">LLZ17</strain>
    </source>
</reference>
<proteinExistence type="predicted"/>
<keyword evidence="2" id="KW-0812">Transmembrane</keyword>
<evidence type="ECO:0000256" key="1">
    <source>
        <dbReference type="SAM" id="MobiDB-lite"/>
    </source>
</evidence>
<gene>
    <name evidence="3" type="ORF">AB8Z38_34410</name>
</gene>
<feature type="transmembrane region" description="Helical" evidence="2">
    <location>
        <begin position="44"/>
        <end position="67"/>
    </location>
</feature>
<organism evidence="3">
    <name type="scientific">Bradyrhizobium sp. LLZ17</name>
    <dbReference type="NCBI Taxonomy" id="3239388"/>
    <lineage>
        <taxon>Bacteria</taxon>
        <taxon>Pseudomonadati</taxon>
        <taxon>Pseudomonadota</taxon>
        <taxon>Alphaproteobacteria</taxon>
        <taxon>Hyphomicrobiales</taxon>
        <taxon>Nitrobacteraceae</taxon>
        <taxon>Bradyrhizobium</taxon>
    </lineage>
</organism>
<evidence type="ECO:0008006" key="4">
    <source>
        <dbReference type="Google" id="ProtNLM"/>
    </source>
</evidence>
<dbReference type="EMBL" id="CP165734">
    <property type="protein sequence ID" value="XDV57561.1"/>
    <property type="molecule type" value="Genomic_DNA"/>
</dbReference>
<dbReference type="AlphaFoldDB" id="A0AB39XL38"/>
<feature type="compositionally biased region" description="Basic and acidic residues" evidence="1">
    <location>
        <begin position="335"/>
        <end position="353"/>
    </location>
</feature>